<reference evidence="3" key="1">
    <citation type="journal article" date="2019" name="Int. J. Syst. Evol. Microbiol.">
        <title>The Global Catalogue of Microorganisms (GCM) 10K type strain sequencing project: providing services to taxonomists for standard genome sequencing and annotation.</title>
        <authorList>
            <consortium name="The Broad Institute Genomics Platform"/>
            <consortium name="The Broad Institute Genome Sequencing Center for Infectious Disease"/>
            <person name="Wu L."/>
            <person name="Ma J."/>
        </authorList>
    </citation>
    <scope>NUCLEOTIDE SEQUENCE [LARGE SCALE GENOMIC DNA]</scope>
    <source>
        <strain evidence="3">NBRC 106593</strain>
    </source>
</reference>
<gene>
    <name evidence="2" type="ORF">ACFQBT_08015</name>
</gene>
<dbReference type="Proteomes" id="UP001596356">
    <property type="component" value="Unassembled WGS sequence"/>
</dbReference>
<dbReference type="SMART" id="SM00886">
    <property type="entry name" value="Dabb"/>
    <property type="match status" value="1"/>
</dbReference>
<name>A0ABW2ATI0_9MICO</name>
<dbReference type="Gene3D" id="3.30.70.100">
    <property type="match status" value="1"/>
</dbReference>
<comment type="caution">
    <text evidence="2">The sequence shown here is derived from an EMBL/GenBank/DDBJ whole genome shotgun (WGS) entry which is preliminary data.</text>
</comment>
<accession>A0ABW2ATI0</accession>
<keyword evidence="3" id="KW-1185">Reference proteome</keyword>
<protein>
    <submittedName>
        <fullName evidence="2">Dabb family protein</fullName>
    </submittedName>
</protein>
<evidence type="ECO:0000313" key="2">
    <source>
        <dbReference type="EMBL" id="MFC6713775.1"/>
    </source>
</evidence>
<dbReference type="Pfam" id="PF07876">
    <property type="entry name" value="Dabb"/>
    <property type="match status" value="1"/>
</dbReference>
<feature type="domain" description="Stress-response A/B barrel" evidence="1">
    <location>
        <begin position="2"/>
        <end position="99"/>
    </location>
</feature>
<evidence type="ECO:0000259" key="1">
    <source>
        <dbReference type="PROSITE" id="PS51502"/>
    </source>
</evidence>
<dbReference type="SUPFAM" id="SSF54909">
    <property type="entry name" value="Dimeric alpha+beta barrel"/>
    <property type="match status" value="1"/>
</dbReference>
<dbReference type="InterPro" id="IPR013097">
    <property type="entry name" value="Dabb"/>
</dbReference>
<dbReference type="InterPro" id="IPR011008">
    <property type="entry name" value="Dimeric_a/b-barrel"/>
</dbReference>
<dbReference type="PROSITE" id="PS51502">
    <property type="entry name" value="S_R_A_B_BARREL"/>
    <property type="match status" value="1"/>
</dbReference>
<dbReference type="RefSeq" id="WP_377821790.1">
    <property type="nucleotide sequence ID" value="NZ_JBHSWJ010000002.1"/>
</dbReference>
<proteinExistence type="predicted"/>
<organism evidence="2 3">
    <name type="scientific">Branchiibius cervicis</name>
    <dbReference type="NCBI Taxonomy" id="908252"/>
    <lineage>
        <taxon>Bacteria</taxon>
        <taxon>Bacillati</taxon>
        <taxon>Actinomycetota</taxon>
        <taxon>Actinomycetes</taxon>
        <taxon>Micrococcales</taxon>
        <taxon>Dermacoccaceae</taxon>
        <taxon>Branchiibius</taxon>
    </lineage>
</organism>
<dbReference type="EMBL" id="JBHSWJ010000002">
    <property type="protein sequence ID" value="MFC6713775.1"/>
    <property type="molecule type" value="Genomic_DNA"/>
</dbReference>
<evidence type="ECO:0000313" key="3">
    <source>
        <dbReference type="Proteomes" id="UP001596356"/>
    </source>
</evidence>
<sequence length="102" mass="10916">MIRNVVMGRVRTGSDGSVSADDREQLAQALAGIAALDLPGQLSMSVGDDLGLREGGWSFAIVNDWVDEAAYRGYDADPEHNRHRAVVGALCEDIARVQFSVG</sequence>